<dbReference type="SUPFAM" id="SSF53335">
    <property type="entry name" value="S-adenosyl-L-methionine-dependent methyltransferases"/>
    <property type="match status" value="1"/>
</dbReference>
<feature type="region of interest" description="Disordered" evidence="2">
    <location>
        <begin position="310"/>
        <end position="365"/>
    </location>
</feature>
<feature type="repeat" description="TPR" evidence="1">
    <location>
        <begin position="83"/>
        <end position="116"/>
    </location>
</feature>
<gene>
    <name evidence="4" type="ORF">KDA27_15050</name>
</gene>
<accession>A0A956ND53</accession>
<name>A0A956ND53_UNCEI</name>
<dbReference type="InterPro" id="IPR029063">
    <property type="entry name" value="SAM-dependent_MTases_sf"/>
</dbReference>
<feature type="repeat" description="TPR" evidence="1">
    <location>
        <begin position="117"/>
        <end position="150"/>
    </location>
</feature>
<sequence>MTDSPEQTPETDPERERPTESPNGGDDAEGSTDRHEDPTGSVQVREISVQEAVEMGIRHHRAGRLAEAEYIYGKVLEAVPDQPDALHFLGVVTHQLGRSDEAIERIQSAIALHPEHADMHNNLGRILMERGRSDEARTAFEQAITLAPDASADAWNNLGTLYKRSGRWNEAGDAFRNAIRISPDHADAHQNLGNVFRRAGHHAQAAVCFRKAIELKPDAARDYQNLSQALWRAGQEDDARAAVREWLAYDPDNATAQHLAAAFGITESVVRASDEFVSTHFDEHADSFDEHLAELQYQAPEKVGAMLQRSLGWNGPDAPDRGDAANRDDAPDRGSAANRADAPDPGDAVNRDDAPDPSDATSAGPFRRLDTILDAGCGTGLCGPYLTPLCRRLVGVDLSAGMLKKAEGRGYDELVVAELTAFLEEHPVAYDAVVSADTLCYFGDLSQVTQAAWLALRPGGWFVFTVESLDAVRDSASEDEPGRSGDEPPYRLQFHGRYVHAKSHIHKALRGSNFENPTVLPEVLRMEVGESVHGWLVCARKPIT</sequence>
<dbReference type="GO" id="GO:0008757">
    <property type="term" value="F:S-adenosylmethionine-dependent methyltransferase activity"/>
    <property type="evidence" value="ECO:0007669"/>
    <property type="project" value="InterPro"/>
</dbReference>
<dbReference type="InterPro" id="IPR011990">
    <property type="entry name" value="TPR-like_helical_dom_sf"/>
</dbReference>
<evidence type="ECO:0000313" key="5">
    <source>
        <dbReference type="Proteomes" id="UP000739538"/>
    </source>
</evidence>
<dbReference type="Pfam" id="PF08241">
    <property type="entry name" value="Methyltransf_11"/>
    <property type="match status" value="1"/>
</dbReference>
<evidence type="ECO:0000313" key="4">
    <source>
        <dbReference type="EMBL" id="MCA9757120.1"/>
    </source>
</evidence>
<dbReference type="SMART" id="SM00028">
    <property type="entry name" value="TPR"/>
    <property type="match status" value="6"/>
</dbReference>
<keyword evidence="1" id="KW-0802">TPR repeat</keyword>
<dbReference type="AlphaFoldDB" id="A0A956ND53"/>
<dbReference type="InterPro" id="IPR019734">
    <property type="entry name" value="TPR_rpt"/>
</dbReference>
<dbReference type="EMBL" id="JAGQHS010000082">
    <property type="protein sequence ID" value="MCA9757120.1"/>
    <property type="molecule type" value="Genomic_DNA"/>
</dbReference>
<dbReference type="PROSITE" id="PS50005">
    <property type="entry name" value="TPR"/>
    <property type="match status" value="4"/>
</dbReference>
<proteinExistence type="predicted"/>
<dbReference type="InterPro" id="IPR052943">
    <property type="entry name" value="TMTC_O-mannosyl-trnsfr"/>
</dbReference>
<organism evidence="4 5">
    <name type="scientific">Eiseniibacteriota bacterium</name>
    <dbReference type="NCBI Taxonomy" id="2212470"/>
    <lineage>
        <taxon>Bacteria</taxon>
        <taxon>Candidatus Eiseniibacteriota</taxon>
    </lineage>
</organism>
<evidence type="ECO:0000259" key="3">
    <source>
        <dbReference type="Pfam" id="PF08241"/>
    </source>
</evidence>
<comment type="caution">
    <text evidence="4">The sequence shown here is derived from an EMBL/GenBank/DDBJ whole genome shotgun (WGS) entry which is preliminary data.</text>
</comment>
<dbReference type="PROSITE" id="PS50293">
    <property type="entry name" value="TPR_REGION"/>
    <property type="match status" value="3"/>
</dbReference>
<feature type="compositionally biased region" description="Basic and acidic residues" evidence="2">
    <location>
        <begin position="318"/>
        <end position="332"/>
    </location>
</feature>
<dbReference type="Gene3D" id="1.25.40.10">
    <property type="entry name" value="Tetratricopeptide repeat domain"/>
    <property type="match status" value="3"/>
</dbReference>
<dbReference type="Proteomes" id="UP000739538">
    <property type="component" value="Unassembled WGS sequence"/>
</dbReference>
<dbReference type="PANTHER" id="PTHR44809">
    <property type="match status" value="1"/>
</dbReference>
<dbReference type="Pfam" id="PF13424">
    <property type="entry name" value="TPR_12"/>
    <property type="match status" value="1"/>
</dbReference>
<dbReference type="PANTHER" id="PTHR44809:SF1">
    <property type="entry name" value="PROTEIN O-MANNOSYL-TRANSFERASE TMTC1"/>
    <property type="match status" value="1"/>
</dbReference>
<feature type="domain" description="Methyltransferase type 11" evidence="3">
    <location>
        <begin position="373"/>
        <end position="464"/>
    </location>
</feature>
<reference evidence="4" key="1">
    <citation type="submission" date="2020-04" db="EMBL/GenBank/DDBJ databases">
        <authorList>
            <person name="Zhang T."/>
        </authorList>
    </citation>
    <scope>NUCLEOTIDE SEQUENCE</scope>
    <source>
        <strain evidence="4">HKST-UBA02</strain>
    </source>
</reference>
<evidence type="ECO:0000256" key="2">
    <source>
        <dbReference type="SAM" id="MobiDB-lite"/>
    </source>
</evidence>
<feature type="repeat" description="TPR" evidence="1">
    <location>
        <begin position="152"/>
        <end position="185"/>
    </location>
</feature>
<protein>
    <submittedName>
        <fullName evidence="4">Tetratricopeptide repeat protein</fullName>
    </submittedName>
</protein>
<dbReference type="InterPro" id="IPR013216">
    <property type="entry name" value="Methyltransf_11"/>
</dbReference>
<dbReference type="Pfam" id="PF13432">
    <property type="entry name" value="TPR_16"/>
    <property type="match status" value="1"/>
</dbReference>
<feature type="region of interest" description="Disordered" evidence="2">
    <location>
        <begin position="1"/>
        <end position="42"/>
    </location>
</feature>
<dbReference type="SUPFAM" id="SSF48452">
    <property type="entry name" value="TPR-like"/>
    <property type="match status" value="1"/>
</dbReference>
<dbReference type="GO" id="GO:0042802">
    <property type="term" value="F:identical protein binding"/>
    <property type="evidence" value="ECO:0007669"/>
    <property type="project" value="InterPro"/>
</dbReference>
<dbReference type="CDD" id="cd02440">
    <property type="entry name" value="AdoMet_MTases"/>
    <property type="match status" value="1"/>
</dbReference>
<feature type="compositionally biased region" description="Low complexity" evidence="2">
    <location>
        <begin position="1"/>
        <end position="10"/>
    </location>
</feature>
<dbReference type="Gene3D" id="3.40.50.150">
    <property type="entry name" value="Vaccinia Virus protein VP39"/>
    <property type="match status" value="1"/>
</dbReference>
<feature type="repeat" description="TPR" evidence="1">
    <location>
        <begin position="186"/>
        <end position="219"/>
    </location>
</feature>
<reference evidence="4" key="2">
    <citation type="journal article" date="2021" name="Microbiome">
        <title>Successional dynamics and alternative stable states in a saline activated sludge microbial community over 9 years.</title>
        <authorList>
            <person name="Wang Y."/>
            <person name="Ye J."/>
            <person name="Ju F."/>
            <person name="Liu L."/>
            <person name="Boyd J.A."/>
            <person name="Deng Y."/>
            <person name="Parks D.H."/>
            <person name="Jiang X."/>
            <person name="Yin X."/>
            <person name="Woodcroft B.J."/>
            <person name="Tyson G.W."/>
            <person name="Hugenholtz P."/>
            <person name="Polz M.F."/>
            <person name="Zhang T."/>
        </authorList>
    </citation>
    <scope>NUCLEOTIDE SEQUENCE</scope>
    <source>
        <strain evidence="4">HKST-UBA02</strain>
    </source>
</reference>
<evidence type="ECO:0000256" key="1">
    <source>
        <dbReference type="PROSITE-ProRule" id="PRU00339"/>
    </source>
</evidence>
<dbReference type="InterPro" id="IPR011717">
    <property type="entry name" value="TPR-4"/>
</dbReference>
<dbReference type="Pfam" id="PF07721">
    <property type="entry name" value="TPR_4"/>
    <property type="match status" value="1"/>
</dbReference>